<accession>A0AAD4CPG9</accession>
<gene>
    <name evidence="1" type="ORF">FE257_006169</name>
</gene>
<dbReference type="EMBL" id="VCAU01000028">
    <property type="protein sequence ID" value="KAF9890256.1"/>
    <property type="molecule type" value="Genomic_DNA"/>
</dbReference>
<evidence type="ECO:0000313" key="1">
    <source>
        <dbReference type="EMBL" id="KAF9890256.1"/>
    </source>
</evidence>
<dbReference type="Proteomes" id="UP001194746">
    <property type="component" value="Unassembled WGS sequence"/>
</dbReference>
<reference evidence="1" key="2">
    <citation type="submission" date="2020-02" db="EMBL/GenBank/DDBJ databases">
        <authorList>
            <person name="Gilchrist C.L.M."/>
            <person name="Chooi Y.-H."/>
        </authorList>
    </citation>
    <scope>NUCLEOTIDE SEQUENCE</scope>
    <source>
        <strain evidence="1">MST-FP2251</strain>
    </source>
</reference>
<sequence>MSDTVDPPARRDIREKVQSIGRSIKALRLYDIPLDQLESLPIRIDELVLDEASSKKPSYFAPFPSHLIPDANEETLGEAYNGQDDETEACFTRGYDRSHVMNGHLSYYLQQCNFVTRAETERTPWTSKW</sequence>
<protein>
    <submittedName>
        <fullName evidence="1">Uncharacterized protein</fullName>
    </submittedName>
</protein>
<dbReference type="AlphaFoldDB" id="A0AAD4CPG9"/>
<proteinExistence type="predicted"/>
<comment type="caution">
    <text evidence="1">The sequence shown here is derived from an EMBL/GenBank/DDBJ whole genome shotgun (WGS) entry which is preliminary data.</text>
</comment>
<evidence type="ECO:0000313" key="2">
    <source>
        <dbReference type="Proteomes" id="UP001194746"/>
    </source>
</evidence>
<organism evidence="1 2">
    <name type="scientific">Aspergillus nanangensis</name>
    <dbReference type="NCBI Taxonomy" id="2582783"/>
    <lineage>
        <taxon>Eukaryota</taxon>
        <taxon>Fungi</taxon>
        <taxon>Dikarya</taxon>
        <taxon>Ascomycota</taxon>
        <taxon>Pezizomycotina</taxon>
        <taxon>Eurotiomycetes</taxon>
        <taxon>Eurotiomycetidae</taxon>
        <taxon>Eurotiales</taxon>
        <taxon>Aspergillaceae</taxon>
        <taxon>Aspergillus</taxon>
        <taxon>Aspergillus subgen. Circumdati</taxon>
    </lineage>
</organism>
<name>A0AAD4CPG9_ASPNN</name>
<reference evidence="1" key="1">
    <citation type="journal article" date="2019" name="Beilstein J. Org. Chem.">
        <title>Nanangenines: drimane sesquiterpenoids as the dominant metabolite cohort of a novel Australian fungus, Aspergillus nanangensis.</title>
        <authorList>
            <person name="Lacey H.J."/>
            <person name="Gilchrist C.L.M."/>
            <person name="Crombie A."/>
            <person name="Kalaitzis J.A."/>
            <person name="Vuong D."/>
            <person name="Rutledge P.J."/>
            <person name="Turner P."/>
            <person name="Pitt J.I."/>
            <person name="Lacey E."/>
            <person name="Chooi Y.H."/>
            <person name="Piggott A.M."/>
        </authorList>
    </citation>
    <scope>NUCLEOTIDE SEQUENCE</scope>
    <source>
        <strain evidence="1">MST-FP2251</strain>
    </source>
</reference>
<keyword evidence="2" id="KW-1185">Reference proteome</keyword>